<keyword evidence="2 3" id="KW-0808">Transferase</keyword>
<dbReference type="GO" id="GO:0016020">
    <property type="term" value="C:membrane"/>
    <property type="evidence" value="ECO:0007669"/>
    <property type="project" value="InterPro"/>
</dbReference>
<sequence>MIIVRLIGGLGNQMFQYATARAVAYRTNMPLKLDVTAFANYELHSYCLGCFNIIENFATETEVSRFRRPRRRQIVAFTTYEIKRHLLPWRRQKFVEERGLSFDPGILRIGGGVYLAGYWQSEKYFADVAELIRQEFTLKSGPDKLNRQVLDEIEAANSVSLHIRRGDYISDPVTNQVHGVLGLDYYSRAVNYIASKTAQPHFFVFSDDIAWAKENLRLPFPLSFVEHNGQDKECEDLRLMCHCKHHITANSSFSWWGAWLNANPDKIVISPEKWFNDPSLDTKDLIPEYWVKI</sequence>
<dbReference type="CDD" id="cd11301">
    <property type="entry name" value="Fut1_Fut2_like"/>
    <property type="match status" value="1"/>
</dbReference>
<dbReference type="EMBL" id="QXIY01000040">
    <property type="protein sequence ID" value="RIE16035.1"/>
    <property type="molecule type" value="Genomic_DNA"/>
</dbReference>
<protein>
    <submittedName>
        <fullName evidence="3">Alpha-1,2-fucosyltransferase</fullName>
    </submittedName>
</protein>
<dbReference type="Pfam" id="PF01531">
    <property type="entry name" value="Glyco_transf_11"/>
    <property type="match status" value="1"/>
</dbReference>
<dbReference type="AlphaFoldDB" id="A0A398DLJ5"/>
<dbReference type="GO" id="GO:0008107">
    <property type="term" value="F:galactoside 2-alpha-L-fucosyltransferase activity"/>
    <property type="evidence" value="ECO:0007669"/>
    <property type="project" value="InterPro"/>
</dbReference>
<dbReference type="PANTHER" id="PTHR11927">
    <property type="entry name" value="GALACTOSIDE 2-L-FUCOSYLTRANSFERASE"/>
    <property type="match status" value="1"/>
</dbReference>
<name>A0A398DLJ5_9BACT</name>
<organism evidence="3 4">
    <name type="scientific">Candidatus Cryosericum septentrionale</name>
    <dbReference type="NCBI Taxonomy" id="2290913"/>
    <lineage>
        <taxon>Bacteria</taxon>
        <taxon>Pseudomonadati</taxon>
        <taxon>Caldisericota/Cryosericota group</taxon>
        <taxon>Candidatus Cryosericota</taxon>
        <taxon>Candidatus Cryosericia</taxon>
        <taxon>Candidatus Cryosericales</taxon>
        <taxon>Candidatus Cryosericaceae</taxon>
        <taxon>Candidatus Cryosericum</taxon>
    </lineage>
</organism>
<dbReference type="OrthoDB" id="9794601at2"/>
<proteinExistence type="predicted"/>
<dbReference type="PANTHER" id="PTHR11927:SF9">
    <property type="entry name" value="L-FUCOSYLTRANSFERASE"/>
    <property type="match status" value="1"/>
</dbReference>
<evidence type="ECO:0000256" key="1">
    <source>
        <dbReference type="ARBA" id="ARBA00022676"/>
    </source>
</evidence>
<gene>
    <name evidence="3" type="ORF">SMC1_08970</name>
</gene>
<accession>A0A398DLJ5</accession>
<dbReference type="GO" id="GO:0005975">
    <property type="term" value="P:carbohydrate metabolic process"/>
    <property type="evidence" value="ECO:0007669"/>
    <property type="project" value="InterPro"/>
</dbReference>
<dbReference type="Proteomes" id="UP000266113">
    <property type="component" value="Unassembled WGS sequence"/>
</dbReference>
<reference evidence="3 4" key="1">
    <citation type="submission" date="2018-09" db="EMBL/GenBank/DDBJ databases">
        <title>Discovery and Ecogenomic Context for Candidatus Cryosericales, a Global Caldiserica Order Active in Thawing Permafrost.</title>
        <authorList>
            <person name="Martinez M.A."/>
            <person name="Woodcroft B.J."/>
            <person name="Ignacio Espinoza J.C."/>
            <person name="Zayed A."/>
            <person name="Singleton C.M."/>
            <person name="Boyd J."/>
            <person name="Li Y.-F."/>
            <person name="Purvine S."/>
            <person name="Maughan H."/>
            <person name="Hodgkins S.B."/>
            <person name="Anderson D."/>
            <person name="Sederholm M."/>
            <person name="Temperton B."/>
            <person name="Saleska S.R."/>
            <person name="Tyson G.W."/>
            <person name="Rich V.I."/>
        </authorList>
    </citation>
    <scope>NUCLEOTIDE SEQUENCE [LARGE SCALE GENOMIC DNA]</scope>
    <source>
        <strain evidence="3 4">SMC1</strain>
    </source>
</reference>
<evidence type="ECO:0000313" key="4">
    <source>
        <dbReference type="Proteomes" id="UP000266113"/>
    </source>
</evidence>
<evidence type="ECO:0000256" key="2">
    <source>
        <dbReference type="ARBA" id="ARBA00022679"/>
    </source>
</evidence>
<keyword evidence="4" id="KW-1185">Reference proteome</keyword>
<evidence type="ECO:0000313" key="3">
    <source>
        <dbReference type="EMBL" id="RIE16035.1"/>
    </source>
</evidence>
<dbReference type="RefSeq" id="WP_119086436.1">
    <property type="nucleotide sequence ID" value="NZ_QXIY01000040.1"/>
</dbReference>
<dbReference type="InterPro" id="IPR002516">
    <property type="entry name" value="Glyco_trans_11"/>
</dbReference>
<keyword evidence="1 3" id="KW-0328">Glycosyltransferase</keyword>
<comment type="caution">
    <text evidence="3">The sequence shown here is derived from an EMBL/GenBank/DDBJ whole genome shotgun (WGS) entry which is preliminary data.</text>
</comment>